<comment type="caution">
    <text evidence="8">The sequence shown here is derived from an EMBL/GenBank/DDBJ whole genome shotgun (WGS) entry which is preliminary data.</text>
</comment>
<dbReference type="GO" id="GO:0005886">
    <property type="term" value="C:plasma membrane"/>
    <property type="evidence" value="ECO:0007669"/>
    <property type="project" value="UniProtKB-SubCell"/>
</dbReference>
<feature type="transmembrane region" description="Helical" evidence="7">
    <location>
        <begin position="6"/>
        <end position="24"/>
    </location>
</feature>
<feature type="transmembrane region" description="Helical" evidence="7">
    <location>
        <begin position="109"/>
        <end position="130"/>
    </location>
</feature>
<evidence type="ECO:0000256" key="3">
    <source>
        <dbReference type="ARBA" id="ARBA00022475"/>
    </source>
</evidence>
<dbReference type="InterPro" id="IPR003370">
    <property type="entry name" value="Chromate_transpt"/>
</dbReference>
<keyword evidence="5 7" id="KW-1133">Transmembrane helix</keyword>
<sequence>MLWSLFVSFFKIGLMSFGGGYAMVPIIQHEVEANGWLSAAAFAETVSLAGMAPGPMATNCATLVGLKTAGLPGAIASTGGMVLPSLLVVVTIAAFFFKFHRHTWVRASFYGLRPVVTGLILYAALRFGVVEAVSPLWSWHTFGSILIAGGVIVGILKYKMHPAAILALSGLVGIAFFS</sequence>
<organism evidence="8 9">
    <name type="scientific">Paenibacillus validus</name>
    <dbReference type="NCBI Taxonomy" id="44253"/>
    <lineage>
        <taxon>Bacteria</taxon>
        <taxon>Bacillati</taxon>
        <taxon>Bacillota</taxon>
        <taxon>Bacilli</taxon>
        <taxon>Bacillales</taxon>
        <taxon>Paenibacillaceae</taxon>
        <taxon>Paenibacillus</taxon>
    </lineage>
</organism>
<evidence type="ECO:0000256" key="6">
    <source>
        <dbReference type="ARBA" id="ARBA00023136"/>
    </source>
</evidence>
<keyword evidence="9" id="KW-1185">Reference proteome</keyword>
<reference evidence="8 9" key="1">
    <citation type="submission" date="2019-11" db="EMBL/GenBank/DDBJ databases">
        <title>Draft genome sequences of five Paenibacillus species of dairy origin.</title>
        <authorList>
            <person name="Olajide A.M."/>
            <person name="Chen S."/>
            <person name="Lapointe G."/>
        </authorList>
    </citation>
    <scope>NUCLEOTIDE SEQUENCE [LARGE SCALE GENOMIC DNA]</scope>
    <source>
        <strain evidence="8 9">2CS3</strain>
    </source>
</reference>
<evidence type="ECO:0000313" key="8">
    <source>
        <dbReference type="EMBL" id="MUG71167.1"/>
    </source>
</evidence>
<evidence type="ECO:0000313" key="9">
    <source>
        <dbReference type="Proteomes" id="UP000450917"/>
    </source>
</evidence>
<comment type="similarity">
    <text evidence="2">Belongs to the chromate ion transporter (CHR) (TC 2.A.51) family.</text>
</comment>
<name>A0A7X3CSC1_9BACL</name>
<keyword evidence="4 7" id="KW-0812">Transmembrane</keyword>
<dbReference type="EMBL" id="WNZX01000007">
    <property type="protein sequence ID" value="MUG71167.1"/>
    <property type="molecule type" value="Genomic_DNA"/>
</dbReference>
<gene>
    <name evidence="8" type="ORF">GNP93_10775</name>
</gene>
<keyword evidence="6 7" id="KW-0472">Membrane</keyword>
<dbReference type="GO" id="GO:0015109">
    <property type="term" value="F:chromate transmembrane transporter activity"/>
    <property type="evidence" value="ECO:0007669"/>
    <property type="project" value="InterPro"/>
</dbReference>
<evidence type="ECO:0000256" key="4">
    <source>
        <dbReference type="ARBA" id="ARBA00022692"/>
    </source>
</evidence>
<accession>A0A7X3CSC1</accession>
<dbReference type="Proteomes" id="UP000450917">
    <property type="component" value="Unassembled WGS sequence"/>
</dbReference>
<dbReference type="PANTHER" id="PTHR43663:SF1">
    <property type="entry name" value="CHROMATE TRANSPORTER"/>
    <property type="match status" value="1"/>
</dbReference>
<dbReference type="RefSeq" id="WP_155614623.1">
    <property type="nucleotide sequence ID" value="NZ_WNZX01000007.1"/>
</dbReference>
<dbReference type="AlphaFoldDB" id="A0A7X3CSC1"/>
<evidence type="ECO:0000256" key="7">
    <source>
        <dbReference type="SAM" id="Phobius"/>
    </source>
</evidence>
<comment type="subcellular location">
    <subcellularLocation>
        <location evidence="1">Cell membrane</location>
        <topology evidence="1">Multi-pass membrane protein</topology>
    </subcellularLocation>
</comment>
<dbReference type="Pfam" id="PF02417">
    <property type="entry name" value="Chromate_transp"/>
    <property type="match status" value="1"/>
</dbReference>
<feature type="transmembrane region" description="Helical" evidence="7">
    <location>
        <begin position="74"/>
        <end position="97"/>
    </location>
</feature>
<protein>
    <submittedName>
        <fullName evidence="8">Chromate transporter</fullName>
    </submittedName>
</protein>
<feature type="transmembrane region" description="Helical" evidence="7">
    <location>
        <begin position="136"/>
        <end position="156"/>
    </location>
</feature>
<evidence type="ECO:0000256" key="5">
    <source>
        <dbReference type="ARBA" id="ARBA00022989"/>
    </source>
</evidence>
<evidence type="ECO:0000256" key="2">
    <source>
        <dbReference type="ARBA" id="ARBA00005262"/>
    </source>
</evidence>
<evidence type="ECO:0000256" key="1">
    <source>
        <dbReference type="ARBA" id="ARBA00004651"/>
    </source>
</evidence>
<keyword evidence="3" id="KW-1003">Cell membrane</keyword>
<dbReference type="PANTHER" id="PTHR43663">
    <property type="entry name" value="CHROMATE TRANSPORT PROTEIN-RELATED"/>
    <property type="match status" value="1"/>
</dbReference>
<proteinExistence type="inferred from homology"/>
<dbReference type="InterPro" id="IPR052518">
    <property type="entry name" value="CHR_Transporter"/>
</dbReference>